<dbReference type="PANTHER" id="PTHR30461:SF2">
    <property type="entry name" value="SERINE RECOMBINASE PINE-RELATED"/>
    <property type="match status" value="1"/>
</dbReference>
<dbReference type="Proteomes" id="UP001016761">
    <property type="component" value="Unassembled WGS sequence"/>
</dbReference>
<dbReference type="InterPro" id="IPR050639">
    <property type="entry name" value="SSR_resolvase"/>
</dbReference>
<dbReference type="InterPro" id="IPR006119">
    <property type="entry name" value="Resolv_N"/>
</dbReference>
<accession>A0ABX2LNR9</accession>
<dbReference type="PANTHER" id="PTHR30461">
    <property type="entry name" value="DNA-INVERTASE FROM LAMBDOID PROPHAGE"/>
    <property type="match status" value="1"/>
</dbReference>
<dbReference type="SUPFAM" id="SSF53041">
    <property type="entry name" value="Resolvase-like"/>
    <property type="match status" value="1"/>
</dbReference>
<dbReference type="SMART" id="SM00857">
    <property type="entry name" value="Resolvase"/>
    <property type="match status" value="1"/>
</dbReference>
<dbReference type="InterPro" id="IPR036162">
    <property type="entry name" value="Resolvase-like_N_sf"/>
</dbReference>
<name>A0ABX2LNR9_9EURY</name>
<evidence type="ECO:0000259" key="4">
    <source>
        <dbReference type="PROSITE" id="PS51736"/>
    </source>
</evidence>
<dbReference type="PROSITE" id="PS00397">
    <property type="entry name" value="RECOMBINASES_1"/>
    <property type="match status" value="1"/>
</dbReference>
<feature type="domain" description="Resolvase/invertase-type recombinase catalytic" evidence="4">
    <location>
        <begin position="3"/>
        <end position="146"/>
    </location>
</feature>
<dbReference type="EMBL" id="JABUQZ010000001">
    <property type="protein sequence ID" value="NUC74774.1"/>
    <property type="molecule type" value="Genomic_DNA"/>
</dbReference>
<gene>
    <name evidence="5" type="ORF">HTZ84_21155</name>
</gene>
<dbReference type="PROSITE" id="PS51736">
    <property type="entry name" value="RECOMBINASES_3"/>
    <property type="match status" value="1"/>
</dbReference>
<evidence type="ECO:0000313" key="5">
    <source>
        <dbReference type="EMBL" id="NUC74774.1"/>
    </source>
</evidence>
<proteinExistence type="predicted"/>
<organism evidence="5 6">
    <name type="scientific">Haloterrigena gelatinilytica</name>
    <dbReference type="NCBI Taxonomy" id="2741724"/>
    <lineage>
        <taxon>Archaea</taxon>
        <taxon>Methanobacteriati</taxon>
        <taxon>Methanobacteriota</taxon>
        <taxon>Stenosarchaea group</taxon>
        <taxon>Halobacteria</taxon>
        <taxon>Halobacteriales</taxon>
        <taxon>Natrialbaceae</taxon>
        <taxon>Haloterrigena</taxon>
    </lineage>
</organism>
<reference evidence="5 6" key="1">
    <citation type="submission" date="2020-06" db="EMBL/GenBank/DDBJ databases">
        <title>Haloterrigena sp. nov., an extremely halophilic archaeon isolated from a saline sediment.</title>
        <authorList>
            <person name="Liu B.-B."/>
        </authorList>
    </citation>
    <scope>NUCLEOTIDE SEQUENCE [LARGE SCALE GENOMIC DNA]</scope>
    <source>
        <strain evidence="5 6">SYSU A558-1</strain>
    </source>
</reference>
<evidence type="ECO:0000313" key="6">
    <source>
        <dbReference type="Proteomes" id="UP001016761"/>
    </source>
</evidence>
<dbReference type="CDD" id="cd03768">
    <property type="entry name" value="SR_ResInv"/>
    <property type="match status" value="1"/>
</dbReference>
<dbReference type="InterPro" id="IPR006118">
    <property type="entry name" value="Recombinase_CS"/>
</dbReference>
<sequence length="262" mass="30020">MGHTAIYARVSTDSQDSTRQLEECRAEINDDEPFEVYAETGSGADPDRPEINRLIDDIKSGDVDCVVVWEISRISRNLAFTAQFIELCVENEVELHSLNDIFPRIRADSDIMQEMVGKIAAWMMEFEREMIRERIKSGIRNARSQGKWLGRPPYGFTTDDDGYLIVESEEYLNMQTALEILETDDDMSISAAARHTGVPKSSLSRIYKDEERRKLYLFGEVDDSRIVDAVENDDDVTHDSELVELRKRIENLEETVERAVGE</sequence>
<dbReference type="Pfam" id="PF00239">
    <property type="entry name" value="Resolvase"/>
    <property type="match status" value="1"/>
</dbReference>
<comment type="caution">
    <text evidence="5">The sequence shown here is derived from an EMBL/GenBank/DDBJ whole genome shotgun (WGS) entry which is preliminary data.</text>
</comment>
<protein>
    <submittedName>
        <fullName evidence="5">Recombinase family protein</fullName>
    </submittedName>
</protein>
<evidence type="ECO:0000256" key="1">
    <source>
        <dbReference type="ARBA" id="ARBA00022908"/>
    </source>
</evidence>
<keyword evidence="3" id="KW-0233">DNA recombination</keyword>
<evidence type="ECO:0000256" key="3">
    <source>
        <dbReference type="ARBA" id="ARBA00023172"/>
    </source>
</evidence>
<keyword evidence="2" id="KW-0238">DNA-binding</keyword>
<dbReference type="RefSeq" id="WP_174682484.1">
    <property type="nucleotide sequence ID" value="NZ_JABUQZ010000001.1"/>
</dbReference>
<keyword evidence="1" id="KW-0229">DNA integration</keyword>
<keyword evidence="6" id="KW-1185">Reference proteome</keyword>
<dbReference type="Gene3D" id="3.40.50.1390">
    <property type="entry name" value="Resolvase, N-terminal catalytic domain"/>
    <property type="match status" value="1"/>
</dbReference>
<evidence type="ECO:0000256" key="2">
    <source>
        <dbReference type="ARBA" id="ARBA00023125"/>
    </source>
</evidence>